<keyword evidence="12 16" id="KW-0508">mRNA splicing</keyword>
<dbReference type="OrthoDB" id="687049at2759"/>
<dbReference type="PROSITE" id="PS51698">
    <property type="entry name" value="U_BOX"/>
    <property type="match status" value="1"/>
</dbReference>
<keyword evidence="11" id="KW-0697">Rotamase</keyword>
<comment type="subcellular location">
    <subcellularLocation>
        <location evidence="1 16">Nucleus</location>
    </subcellularLocation>
</comment>
<evidence type="ECO:0000256" key="16">
    <source>
        <dbReference type="RuleBase" id="RU367101"/>
    </source>
</evidence>
<dbReference type="InterPro" id="IPR003613">
    <property type="entry name" value="Ubox_domain"/>
</dbReference>
<dbReference type="EC" id="2.3.2.27" evidence="16"/>
<sequence length="474" mass="50833">MLCAISGEVPQVPVASRKSGNIFEKRLIESYISEHGSDPVNGEELSTDDLVELKNARAVRPRPPTLTSIPALLSTFQNEWDALALESYTLKQQLSQTRQELSTALYDCEGALRVIAKLTQERDEARDALSKVTVQGGSADSNGDAMQVDSQEMPEAVISRIDATQQELQATRRKRAVPADWATGETITGFETSELAQAALPSSRALAVDESGDLVLFEGSDGFALVYSVLEKEVVNTLKFGKGHITDAVWWGPRPIISTSTGAVKVFEKEKEIGSFTVHAGPATGLALHPTGDLLASVGSDKSYVVYDLESMSHVTRVFTDSELTCGQFHPDGALFAAGGKDGEVKVYNVKSGDLAAQFSTEGSLLRLSFSENGTWFATASENSTSVDIFDLRKPKAVKTLDLGSTVTAVQWEYTGQFLAIAGAGGVAVEEYNKKSKKWTEPFKKGIPATALAWGALGSSITLLNGDGVLTLLK</sequence>
<dbReference type="InterPro" id="IPR036322">
    <property type="entry name" value="WD40_repeat_dom_sf"/>
</dbReference>
<dbReference type="PROSITE" id="PS50082">
    <property type="entry name" value="WD_REPEATS_2"/>
    <property type="match status" value="2"/>
</dbReference>
<dbReference type="InterPro" id="IPR015943">
    <property type="entry name" value="WD40/YVTN_repeat-like_dom_sf"/>
</dbReference>
<dbReference type="EMBL" id="SNSC02000013">
    <property type="protein sequence ID" value="TID18803.1"/>
    <property type="molecule type" value="Genomic_DNA"/>
</dbReference>
<keyword evidence="4 15" id="KW-0853">WD repeat</keyword>
<comment type="function">
    <text evidence="16">Ubiquitin-protein ligase which is mainly involved pre-mRNA splicing and DNA repair. Required for pre-mRNA splicing as component of the spliceosome.</text>
</comment>
<dbReference type="InterPro" id="IPR013915">
    <property type="entry name" value="Prp19_cc"/>
</dbReference>
<keyword evidence="17" id="KW-0175">Coiled coil</keyword>
<keyword evidence="13 16" id="KW-0234">DNA repair</keyword>
<dbReference type="InterPro" id="IPR055340">
    <property type="entry name" value="RING-Ubox_PRP19"/>
</dbReference>
<proteinExistence type="inferred from homology"/>
<dbReference type="GO" id="GO:0061630">
    <property type="term" value="F:ubiquitin protein ligase activity"/>
    <property type="evidence" value="ECO:0007669"/>
    <property type="project" value="UniProtKB-UniRule"/>
</dbReference>
<dbReference type="SMART" id="SM00504">
    <property type="entry name" value="Ubox"/>
    <property type="match status" value="1"/>
</dbReference>
<evidence type="ECO:0000256" key="7">
    <source>
        <dbReference type="ARBA" id="ARBA00022728"/>
    </source>
</evidence>
<dbReference type="SMART" id="SM00320">
    <property type="entry name" value="WD40"/>
    <property type="match status" value="4"/>
</dbReference>
<evidence type="ECO:0000256" key="11">
    <source>
        <dbReference type="ARBA" id="ARBA00023110"/>
    </source>
</evidence>
<dbReference type="SUPFAM" id="SSF57850">
    <property type="entry name" value="RING/U-box"/>
    <property type="match status" value="1"/>
</dbReference>
<dbReference type="InterPro" id="IPR001680">
    <property type="entry name" value="WD40_rpt"/>
</dbReference>
<keyword evidence="8" id="KW-0677">Repeat</keyword>
<feature type="repeat" description="WD" evidence="15">
    <location>
        <begin position="276"/>
        <end position="317"/>
    </location>
</feature>
<keyword evidence="5 16" id="KW-0507">mRNA processing</keyword>
<accession>A0A4Z1PCF4</accession>
<evidence type="ECO:0000256" key="9">
    <source>
        <dbReference type="ARBA" id="ARBA00022763"/>
    </source>
</evidence>
<name>A0A4Z1PCF4_9PEZI</name>
<organism evidence="19 20">
    <name type="scientific">Venturia nashicola</name>
    <dbReference type="NCBI Taxonomy" id="86259"/>
    <lineage>
        <taxon>Eukaryota</taxon>
        <taxon>Fungi</taxon>
        <taxon>Dikarya</taxon>
        <taxon>Ascomycota</taxon>
        <taxon>Pezizomycotina</taxon>
        <taxon>Dothideomycetes</taxon>
        <taxon>Pleosporomycetidae</taxon>
        <taxon>Venturiales</taxon>
        <taxon>Venturiaceae</taxon>
        <taxon>Venturia</taxon>
    </lineage>
</organism>
<dbReference type="GO" id="GO:0000398">
    <property type="term" value="P:mRNA splicing, via spliceosome"/>
    <property type="evidence" value="ECO:0007669"/>
    <property type="project" value="InterPro"/>
</dbReference>
<feature type="repeat" description="WD" evidence="15">
    <location>
        <begin position="329"/>
        <end position="358"/>
    </location>
</feature>
<comment type="subunit">
    <text evidence="16">Homotetramer.</text>
</comment>
<keyword evidence="9 16" id="KW-0227">DNA damage</keyword>
<dbReference type="Gene3D" id="3.30.40.10">
    <property type="entry name" value="Zinc/RING finger domain, C3HC4 (zinc finger)"/>
    <property type="match status" value="1"/>
</dbReference>
<evidence type="ECO:0000256" key="2">
    <source>
        <dbReference type="ARBA" id="ARBA00004906"/>
    </source>
</evidence>
<dbReference type="InterPro" id="IPR038959">
    <property type="entry name" value="Prp19"/>
</dbReference>
<dbReference type="GO" id="GO:0070534">
    <property type="term" value="P:protein K63-linked ubiquitination"/>
    <property type="evidence" value="ECO:0007669"/>
    <property type="project" value="UniProtKB-UniRule"/>
</dbReference>
<keyword evidence="20" id="KW-1185">Reference proteome</keyword>
<keyword evidence="6 16" id="KW-0808">Transferase</keyword>
<dbReference type="GO" id="GO:0071006">
    <property type="term" value="C:U2-type catalytic step 1 spliceosome"/>
    <property type="evidence" value="ECO:0007669"/>
    <property type="project" value="TreeGrafter"/>
</dbReference>
<feature type="coiled-coil region" evidence="17">
    <location>
        <begin position="108"/>
        <end position="135"/>
    </location>
</feature>
<dbReference type="SUPFAM" id="SSF50978">
    <property type="entry name" value="WD40 repeat-like"/>
    <property type="match status" value="1"/>
</dbReference>
<evidence type="ECO:0000256" key="14">
    <source>
        <dbReference type="ARBA" id="ARBA00023242"/>
    </source>
</evidence>
<evidence type="ECO:0000256" key="5">
    <source>
        <dbReference type="ARBA" id="ARBA00022664"/>
    </source>
</evidence>
<dbReference type="GO" id="GO:0000974">
    <property type="term" value="C:Prp19 complex"/>
    <property type="evidence" value="ECO:0007669"/>
    <property type="project" value="UniProtKB-UniRule"/>
</dbReference>
<evidence type="ECO:0000256" key="12">
    <source>
        <dbReference type="ARBA" id="ARBA00023187"/>
    </source>
</evidence>
<dbReference type="PANTHER" id="PTHR43995:SF1">
    <property type="entry name" value="PRE-MRNA-PROCESSING FACTOR 19"/>
    <property type="match status" value="1"/>
</dbReference>
<dbReference type="Gene3D" id="2.130.10.10">
    <property type="entry name" value="YVTN repeat-like/Quinoprotein amine dehydrogenase"/>
    <property type="match status" value="1"/>
</dbReference>
<evidence type="ECO:0000256" key="3">
    <source>
        <dbReference type="ARBA" id="ARBA00006388"/>
    </source>
</evidence>
<dbReference type="GO" id="GO:0005737">
    <property type="term" value="C:cytoplasm"/>
    <property type="evidence" value="ECO:0007669"/>
    <property type="project" value="TreeGrafter"/>
</dbReference>
<keyword evidence="7 16" id="KW-0747">Spliceosome</keyword>
<keyword evidence="11" id="KW-0413">Isomerase</keyword>
<dbReference type="Proteomes" id="UP000298493">
    <property type="component" value="Unassembled WGS sequence"/>
</dbReference>
<dbReference type="FunFam" id="3.30.40.10:FF:000027">
    <property type="entry name" value="Pre-mRNA-processing factor 19, putative"/>
    <property type="match status" value="1"/>
</dbReference>
<evidence type="ECO:0000256" key="10">
    <source>
        <dbReference type="ARBA" id="ARBA00022786"/>
    </source>
</evidence>
<dbReference type="UniPathway" id="UPA00143"/>
<evidence type="ECO:0000256" key="4">
    <source>
        <dbReference type="ARBA" id="ARBA00022574"/>
    </source>
</evidence>
<keyword evidence="14 16" id="KW-0539">Nucleus</keyword>
<evidence type="ECO:0000256" key="17">
    <source>
        <dbReference type="SAM" id="Coils"/>
    </source>
</evidence>
<dbReference type="InterPro" id="IPR024977">
    <property type="entry name" value="Apc4-like_WD40_dom"/>
</dbReference>
<comment type="similarity">
    <text evidence="3 16">Belongs to the WD repeat PRP19 family.</text>
</comment>
<dbReference type="GO" id="GO:0006281">
    <property type="term" value="P:DNA repair"/>
    <property type="evidence" value="ECO:0007669"/>
    <property type="project" value="UniProtKB-KW"/>
</dbReference>
<dbReference type="CDD" id="cd16656">
    <property type="entry name" value="RING-Ubox_PRP19"/>
    <property type="match status" value="1"/>
</dbReference>
<keyword evidence="10 16" id="KW-0833">Ubl conjugation pathway</keyword>
<comment type="caution">
    <text evidence="19">The sequence shown here is derived from an EMBL/GenBank/DDBJ whole genome shotgun (WGS) entry which is preliminary data.</text>
</comment>
<comment type="catalytic activity">
    <reaction evidence="16">
        <text>S-ubiquitinyl-[E2 ubiquitin-conjugating enzyme]-L-cysteine + [acceptor protein]-L-lysine = [E2 ubiquitin-conjugating enzyme]-L-cysteine + N(6)-ubiquitinyl-[acceptor protein]-L-lysine.</text>
        <dbReference type="EC" id="2.3.2.27"/>
    </reaction>
</comment>
<gene>
    <name evidence="19" type="ORF">E6O75_ATG05924</name>
</gene>
<evidence type="ECO:0000256" key="8">
    <source>
        <dbReference type="ARBA" id="ARBA00022737"/>
    </source>
</evidence>
<evidence type="ECO:0000256" key="1">
    <source>
        <dbReference type="ARBA" id="ARBA00004123"/>
    </source>
</evidence>
<dbReference type="STRING" id="86259.A0A4Z1PCF4"/>
<dbReference type="GO" id="GO:0003755">
    <property type="term" value="F:peptidyl-prolyl cis-trans isomerase activity"/>
    <property type="evidence" value="ECO:0007669"/>
    <property type="project" value="UniProtKB-KW"/>
</dbReference>
<evidence type="ECO:0000256" key="6">
    <source>
        <dbReference type="ARBA" id="ARBA00022679"/>
    </source>
</evidence>
<dbReference type="InterPro" id="IPR013083">
    <property type="entry name" value="Znf_RING/FYVE/PHD"/>
</dbReference>
<reference evidence="19 20" key="1">
    <citation type="submission" date="2019-04" db="EMBL/GenBank/DDBJ databases">
        <title>High contiguity whole genome sequence and gene annotation resource for two Venturia nashicola isolates.</title>
        <authorList>
            <person name="Prokchorchik M."/>
            <person name="Won K."/>
            <person name="Lee Y."/>
            <person name="Choi E.D."/>
            <person name="Segonzac C."/>
            <person name="Sohn K.H."/>
        </authorList>
    </citation>
    <scope>NUCLEOTIDE SEQUENCE [LARGE SCALE GENOMIC DNA]</scope>
    <source>
        <strain evidence="19 20">PRI2</strain>
    </source>
</reference>
<evidence type="ECO:0000313" key="19">
    <source>
        <dbReference type="EMBL" id="TID18803.1"/>
    </source>
</evidence>
<comment type="pathway">
    <text evidence="2 16">Protein modification; protein ubiquitination.</text>
</comment>
<evidence type="ECO:0000313" key="20">
    <source>
        <dbReference type="Proteomes" id="UP000298493"/>
    </source>
</evidence>
<dbReference type="Pfam" id="PF12894">
    <property type="entry name" value="ANAPC4_WD40"/>
    <property type="match status" value="1"/>
</dbReference>
<evidence type="ECO:0000256" key="15">
    <source>
        <dbReference type="PROSITE-ProRule" id="PRU00221"/>
    </source>
</evidence>
<protein>
    <recommendedName>
        <fullName evidence="16">Pre-mRNA-processing factor 19</fullName>
        <ecNumber evidence="16">2.3.2.27</ecNumber>
    </recommendedName>
</protein>
<dbReference type="PANTHER" id="PTHR43995">
    <property type="entry name" value="PRE-MRNA-PROCESSING FACTOR 19"/>
    <property type="match status" value="1"/>
</dbReference>
<dbReference type="Pfam" id="PF08606">
    <property type="entry name" value="Prp19"/>
    <property type="match status" value="1"/>
</dbReference>
<feature type="domain" description="U-box" evidence="18">
    <location>
        <begin position="1"/>
        <end position="70"/>
    </location>
</feature>
<evidence type="ECO:0000256" key="13">
    <source>
        <dbReference type="ARBA" id="ARBA00023204"/>
    </source>
</evidence>
<dbReference type="AlphaFoldDB" id="A0A4Z1PCF4"/>
<evidence type="ECO:0000259" key="18">
    <source>
        <dbReference type="PROSITE" id="PS51698"/>
    </source>
</evidence>